<protein>
    <submittedName>
        <fullName evidence="1">Uncharacterized protein</fullName>
    </submittedName>
</protein>
<proteinExistence type="predicted"/>
<dbReference type="AlphaFoldDB" id="A0A7S4MUV2"/>
<sequence>MKQPFEHQRSTAIVSHPQREETHQAKHCGVRTSFATAAESLAISSAPLIFGRNPLREKELDGPRRCFTKVVQDAEGNTAPSTMALSFLCRTQHLKLDLTCKGHVYRDASFEKQSYLKSSLTIHEKLRIGS</sequence>
<reference evidence="1" key="1">
    <citation type="submission" date="2021-01" db="EMBL/GenBank/DDBJ databases">
        <authorList>
            <person name="Corre E."/>
            <person name="Pelletier E."/>
            <person name="Niang G."/>
            <person name="Scheremetjew M."/>
            <person name="Finn R."/>
            <person name="Kale V."/>
            <person name="Holt S."/>
            <person name="Cochrane G."/>
            <person name="Meng A."/>
            <person name="Brown T."/>
            <person name="Cohen L."/>
        </authorList>
    </citation>
    <scope>NUCLEOTIDE SEQUENCE</scope>
    <source>
        <strain evidence="1">Isolate 1302-5</strain>
    </source>
</reference>
<gene>
    <name evidence="1" type="ORF">OAUR00152_LOCUS17966</name>
</gene>
<dbReference type="EMBL" id="HBKQ01026563">
    <property type="protein sequence ID" value="CAE2244472.1"/>
    <property type="molecule type" value="Transcribed_RNA"/>
</dbReference>
<name>A0A7S4MUV2_9STRA</name>
<accession>A0A7S4MUV2</accession>
<organism evidence="1">
    <name type="scientific">Odontella aurita</name>
    <dbReference type="NCBI Taxonomy" id="265563"/>
    <lineage>
        <taxon>Eukaryota</taxon>
        <taxon>Sar</taxon>
        <taxon>Stramenopiles</taxon>
        <taxon>Ochrophyta</taxon>
        <taxon>Bacillariophyta</taxon>
        <taxon>Mediophyceae</taxon>
        <taxon>Biddulphiophycidae</taxon>
        <taxon>Eupodiscales</taxon>
        <taxon>Odontellaceae</taxon>
        <taxon>Odontella</taxon>
    </lineage>
</organism>
<evidence type="ECO:0000313" key="1">
    <source>
        <dbReference type="EMBL" id="CAE2244472.1"/>
    </source>
</evidence>